<dbReference type="CDD" id="cd02440">
    <property type="entry name" value="AdoMet_MTases"/>
    <property type="match status" value="1"/>
</dbReference>
<dbReference type="AlphaFoldDB" id="A0AAW6U801"/>
<keyword evidence="10" id="KW-1185">Reference proteome</keyword>
<keyword evidence="4 7" id="KW-0489">Methyltransferase</keyword>
<comment type="catalytic activity">
    <reaction evidence="7">
        <text>[protein]-L-isoaspartate + S-adenosyl-L-methionine = [protein]-L-isoaspartate alpha-methyl ester + S-adenosyl-L-homocysteine</text>
        <dbReference type="Rhea" id="RHEA:12705"/>
        <dbReference type="Rhea" id="RHEA-COMP:12143"/>
        <dbReference type="Rhea" id="RHEA-COMP:12144"/>
        <dbReference type="ChEBI" id="CHEBI:57856"/>
        <dbReference type="ChEBI" id="CHEBI:59789"/>
        <dbReference type="ChEBI" id="CHEBI:90596"/>
        <dbReference type="ChEBI" id="CHEBI:90598"/>
        <dbReference type="EC" id="2.1.1.77"/>
    </reaction>
</comment>
<evidence type="ECO:0000256" key="8">
    <source>
        <dbReference type="SAM" id="MobiDB-lite"/>
    </source>
</evidence>
<name>A0AAW6U801_9BACT</name>
<dbReference type="InterPro" id="IPR000682">
    <property type="entry name" value="PCMT"/>
</dbReference>
<organism evidence="9 10">
    <name type="scientific">Anaerobaca lacustris</name>
    <dbReference type="NCBI Taxonomy" id="3044600"/>
    <lineage>
        <taxon>Bacteria</taxon>
        <taxon>Pseudomonadati</taxon>
        <taxon>Planctomycetota</taxon>
        <taxon>Phycisphaerae</taxon>
        <taxon>Sedimentisphaerales</taxon>
        <taxon>Anaerobacaceae</taxon>
        <taxon>Anaerobaca</taxon>
    </lineage>
</organism>
<dbReference type="GO" id="GO:0032259">
    <property type="term" value="P:methylation"/>
    <property type="evidence" value="ECO:0007669"/>
    <property type="project" value="UniProtKB-KW"/>
</dbReference>
<dbReference type="SUPFAM" id="SSF53335">
    <property type="entry name" value="S-adenosyl-L-methionine-dependent methyltransferases"/>
    <property type="match status" value="1"/>
</dbReference>
<evidence type="ECO:0000256" key="1">
    <source>
        <dbReference type="ARBA" id="ARBA00004496"/>
    </source>
</evidence>
<keyword evidence="3 7" id="KW-0963">Cytoplasm</keyword>
<dbReference type="Gene3D" id="3.40.50.150">
    <property type="entry name" value="Vaccinia Virus protein VP39"/>
    <property type="match status" value="1"/>
</dbReference>
<dbReference type="RefSeq" id="WP_349246666.1">
    <property type="nucleotide sequence ID" value="NZ_JASCXX010000031.1"/>
</dbReference>
<reference evidence="9" key="1">
    <citation type="submission" date="2023-05" db="EMBL/GenBank/DDBJ databases">
        <title>Anaerotaeda fermentans gen. nov., sp. nov., a novel anaerobic planctomycete of the new family within the order Sedimentisphaerales isolated from Taman Peninsula, Russia.</title>
        <authorList>
            <person name="Khomyakova M.A."/>
            <person name="Merkel A.Y."/>
            <person name="Slobodkin A.I."/>
        </authorList>
    </citation>
    <scope>NUCLEOTIDE SEQUENCE</scope>
    <source>
        <strain evidence="9">M17dextr</strain>
    </source>
</reference>
<sequence>MDRRKMGPREHLGLLFVLVLLLSLWFVRHTSREPAFLAVTENPNAQEQERASEPNEVESTRPDHSHPAFAERVVERQRMVDSQIRSRDVKDPNTLKAMQAVPRHAFVPARYQPSVYEDHPLPIEEGQTISQPYIVAFMTEVLKLDPNSIVLEIGTGSGYQAAVCAEIARRVYTIEIVEPLAVTAAKRLKELGYSNVFVKAGDGYYGWPEKGPFDAIIGTAAADRIPPPLIEQLKPGGRMILPVRGETGFQYLILITKDAEGRLDRLNVMPVRFVPMTGEVQKRD</sequence>
<gene>
    <name evidence="7" type="primary">pcm</name>
    <name evidence="9" type="ORF">QJ522_19505</name>
</gene>
<evidence type="ECO:0000256" key="4">
    <source>
        <dbReference type="ARBA" id="ARBA00022603"/>
    </source>
</evidence>
<evidence type="ECO:0000256" key="7">
    <source>
        <dbReference type="HAMAP-Rule" id="MF_00090"/>
    </source>
</evidence>
<dbReference type="PROSITE" id="PS01279">
    <property type="entry name" value="PCMT"/>
    <property type="match status" value="1"/>
</dbReference>
<proteinExistence type="inferred from homology"/>
<dbReference type="HAMAP" id="MF_00090">
    <property type="entry name" value="PIMT"/>
    <property type="match status" value="1"/>
</dbReference>
<keyword evidence="5 7" id="KW-0808">Transferase</keyword>
<feature type="compositionally biased region" description="Basic and acidic residues" evidence="8">
    <location>
        <begin position="47"/>
        <end position="66"/>
    </location>
</feature>
<feature type="region of interest" description="Disordered" evidence="8">
    <location>
        <begin position="38"/>
        <end position="67"/>
    </location>
</feature>
<dbReference type="PANTHER" id="PTHR11579">
    <property type="entry name" value="PROTEIN-L-ISOASPARTATE O-METHYLTRANSFERASE"/>
    <property type="match status" value="1"/>
</dbReference>
<dbReference type="NCBIfam" id="TIGR00080">
    <property type="entry name" value="pimt"/>
    <property type="match status" value="1"/>
</dbReference>
<accession>A0AAW6U801</accession>
<evidence type="ECO:0000256" key="3">
    <source>
        <dbReference type="ARBA" id="ARBA00022490"/>
    </source>
</evidence>
<dbReference type="Pfam" id="PF01135">
    <property type="entry name" value="PCMT"/>
    <property type="match status" value="1"/>
</dbReference>
<evidence type="ECO:0000256" key="2">
    <source>
        <dbReference type="ARBA" id="ARBA00005369"/>
    </source>
</evidence>
<comment type="caution">
    <text evidence="9">The sequence shown here is derived from an EMBL/GenBank/DDBJ whole genome shotgun (WGS) entry which is preliminary data.</text>
</comment>
<dbReference type="Proteomes" id="UP001431776">
    <property type="component" value="Unassembled WGS sequence"/>
</dbReference>
<protein>
    <recommendedName>
        <fullName evidence="7">Protein-L-isoaspartate O-methyltransferase</fullName>
        <ecNumber evidence="7">2.1.1.77</ecNumber>
    </recommendedName>
    <alternativeName>
        <fullName evidence="7">L-isoaspartyl protein carboxyl methyltransferase</fullName>
    </alternativeName>
    <alternativeName>
        <fullName evidence="7">Protein L-isoaspartyl methyltransferase</fullName>
    </alternativeName>
    <alternativeName>
        <fullName evidence="7">Protein-beta-aspartate methyltransferase</fullName>
        <shortName evidence="7">PIMT</shortName>
    </alternativeName>
</protein>
<dbReference type="NCBIfam" id="NF001453">
    <property type="entry name" value="PRK00312.1"/>
    <property type="match status" value="1"/>
</dbReference>
<evidence type="ECO:0000313" key="10">
    <source>
        <dbReference type="Proteomes" id="UP001431776"/>
    </source>
</evidence>
<dbReference type="GO" id="GO:0005737">
    <property type="term" value="C:cytoplasm"/>
    <property type="evidence" value="ECO:0007669"/>
    <property type="project" value="UniProtKB-SubCell"/>
</dbReference>
<dbReference type="PANTHER" id="PTHR11579:SF0">
    <property type="entry name" value="PROTEIN-L-ISOASPARTATE(D-ASPARTATE) O-METHYLTRANSFERASE"/>
    <property type="match status" value="1"/>
</dbReference>
<dbReference type="InterPro" id="IPR029063">
    <property type="entry name" value="SAM-dependent_MTases_sf"/>
</dbReference>
<feature type="active site" evidence="7">
    <location>
        <position position="130"/>
    </location>
</feature>
<evidence type="ECO:0000256" key="6">
    <source>
        <dbReference type="ARBA" id="ARBA00022691"/>
    </source>
</evidence>
<evidence type="ECO:0000313" key="9">
    <source>
        <dbReference type="EMBL" id="MDI6451258.1"/>
    </source>
</evidence>
<dbReference type="GO" id="GO:0030091">
    <property type="term" value="P:protein repair"/>
    <property type="evidence" value="ECO:0007669"/>
    <property type="project" value="UniProtKB-UniRule"/>
</dbReference>
<keyword evidence="6 7" id="KW-0949">S-adenosyl-L-methionine</keyword>
<dbReference type="FunFam" id="3.40.50.150:FF:000010">
    <property type="entry name" value="Protein-L-isoaspartate O-methyltransferase"/>
    <property type="match status" value="1"/>
</dbReference>
<dbReference type="EC" id="2.1.1.77" evidence="7"/>
<comment type="similarity">
    <text evidence="2 7">Belongs to the methyltransferase superfamily. L-isoaspartyl/D-aspartyl protein methyltransferase family.</text>
</comment>
<dbReference type="GO" id="GO:0004719">
    <property type="term" value="F:protein-L-isoaspartate (D-aspartate) O-methyltransferase activity"/>
    <property type="evidence" value="ECO:0007669"/>
    <property type="project" value="UniProtKB-UniRule"/>
</dbReference>
<comment type="subcellular location">
    <subcellularLocation>
        <location evidence="1 7">Cytoplasm</location>
    </subcellularLocation>
</comment>
<dbReference type="EMBL" id="JASCXX010000031">
    <property type="protein sequence ID" value="MDI6451258.1"/>
    <property type="molecule type" value="Genomic_DNA"/>
</dbReference>
<evidence type="ECO:0000256" key="5">
    <source>
        <dbReference type="ARBA" id="ARBA00022679"/>
    </source>
</evidence>
<comment type="function">
    <text evidence="7">Catalyzes the methyl esterification of L-isoaspartyl residues in peptides and proteins that result from spontaneous decomposition of normal L-aspartyl and L-asparaginyl residues. It plays a role in the repair and/or degradation of damaged proteins.</text>
</comment>